<evidence type="ECO:0000256" key="1">
    <source>
        <dbReference type="SAM" id="MobiDB-lite"/>
    </source>
</evidence>
<comment type="caution">
    <text evidence="2">The sequence shown here is derived from an EMBL/GenBank/DDBJ whole genome shotgun (WGS) entry which is preliminary data.</text>
</comment>
<feature type="compositionally biased region" description="Polar residues" evidence="1">
    <location>
        <begin position="1"/>
        <end position="10"/>
    </location>
</feature>
<dbReference type="EMBL" id="APVG01000041">
    <property type="protein sequence ID" value="ENY71206.1"/>
    <property type="molecule type" value="Genomic_DNA"/>
</dbReference>
<dbReference type="RefSeq" id="WP_005356797.1">
    <property type="nucleotide sequence ID" value="NZ_APVG01000041.1"/>
</dbReference>
<dbReference type="OrthoDB" id="9941997at2"/>
<evidence type="ECO:0000313" key="3">
    <source>
        <dbReference type="Proteomes" id="UP000023775"/>
    </source>
</evidence>
<sequence>MITPTHCLSTRRQQQRDEEQRPREECVERFQSLLGDAPLPTLHASAPSCHESPPATGPIPVPPPREHETALCPPSLPETLQLRAVSGPLAGLMINAGWQGGRLVMRLTAPSASVAQRLCGRGKGLEEALSTLLEIPVTVEVEHDN</sequence>
<evidence type="ECO:0000313" key="2">
    <source>
        <dbReference type="EMBL" id="ENY71206.1"/>
    </source>
</evidence>
<dbReference type="PATRIC" id="fig|1268237.3.peg.2842"/>
<dbReference type="Proteomes" id="UP000023775">
    <property type="component" value="Unassembled WGS sequence"/>
</dbReference>
<accession>N9VIL3</accession>
<dbReference type="AlphaFoldDB" id="N9VIL3"/>
<feature type="region of interest" description="Disordered" evidence="1">
    <location>
        <begin position="1"/>
        <end position="73"/>
    </location>
</feature>
<proteinExistence type="predicted"/>
<protein>
    <submittedName>
        <fullName evidence="2">Uncharacterized protein</fullName>
    </submittedName>
</protein>
<organism evidence="2 3">
    <name type="scientific">Aeromonas diversa CDC 2478-85</name>
    <dbReference type="NCBI Taxonomy" id="1268237"/>
    <lineage>
        <taxon>Bacteria</taxon>
        <taxon>Pseudomonadati</taxon>
        <taxon>Pseudomonadota</taxon>
        <taxon>Gammaproteobacteria</taxon>
        <taxon>Aeromonadales</taxon>
        <taxon>Aeromonadaceae</taxon>
        <taxon>Aeromonas</taxon>
    </lineage>
</organism>
<reference evidence="2 3" key="1">
    <citation type="journal article" date="2013" name="Genome Announc.">
        <title>Draft Genome Sequence of the Aeromonas diversa Type Strain.</title>
        <authorList>
            <person name="Farfan M."/>
            <person name="Spataro N."/>
            <person name="Sanglas A."/>
            <person name="Albarral V."/>
            <person name="Loren J.G."/>
            <person name="Bosch E."/>
            <person name="Fuste M.C."/>
        </authorList>
    </citation>
    <scope>NUCLEOTIDE SEQUENCE [LARGE SCALE GENOMIC DNA]</scope>
    <source>
        <strain evidence="2 3">2478-85</strain>
    </source>
</reference>
<feature type="compositionally biased region" description="Basic and acidic residues" evidence="1">
    <location>
        <begin position="14"/>
        <end position="28"/>
    </location>
</feature>
<gene>
    <name evidence="2" type="ORF">G114_14436</name>
</gene>
<name>N9VIL3_9GAMM</name>
<keyword evidence="3" id="KW-1185">Reference proteome</keyword>